<accession>A0A1T2L5C0</accession>
<evidence type="ECO:0000313" key="4">
    <source>
        <dbReference type="Proteomes" id="UP000191110"/>
    </source>
</evidence>
<dbReference type="Proteomes" id="UP000191110">
    <property type="component" value="Unassembled WGS sequence"/>
</dbReference>
<dbReference type="EMBL" id="MPRL01000028">
    <property type="protein sequence ID" value="OOZ40283.1"/>
    <property type="molecule type" value="Genomic_DNA"/>
</dbReference>
<gene>
    <name evidence="3" type="ORF">BOW53_08220</name>
</gene>
<comment type="caution">
    <text evidence="3">The sequence shown here is derived from an EMBL/GenBank/DDBJ whole genome shotgun (WGS) entry which is preliminary data.</text>
</comment>
<evidence type="ECO:0008006" key="5">
    <source>
        <dbReference type="Google" id="ProtNLM"/>
    </source>
</evidence>
<feature type="compositionally biased region" description="Basic and acidic residues" evidence="2">
    <location>
        <begin position="11"/>
        <end position="25"/>
    </location>
</feature>
<keyword evidence="1" id="KW-0175">Coiled coil</keyword>
<evidence type="ECO:0000256" key="1">
    <source>
        <dbReference type="SAM" id="Coils"/>
    </source>
</evidence>
<dbReference type="RefSeq" id="WP_078483609.1">
    <property type="nucleotide sequence ID" value="NZ_MPRL01000028.1"/>
</dbReference>
<reference evidence="3 4" key="1">
    <citation type="submission" date="2016-11" db="EMBL/GenBank/DDBJ databases">
        <title>Mixed transmission modes and dynamic genome evolution in an obligate animal-bacterial symbiosis.</title>
        <authorList>
            <person name="Russell S.L."/>
            <person name="Corbett-Detig R.B."/>
            <person name="Cavanaugh C.M."/>
        </authorList>
    </citation>
    <scope>NUCLEOTIDE SEQUENCE [LARGE SCALE GENOMIC DNA]</scope>
    <source>
        <strain evidence="3">Sveles-Q1</strain>
    </source>
</reference>
<proteinExistence type="predicted"/>
<organism evidence="3 4">
    <name type="scientific">Solemya pervernicosa gill symbiont</name>
    <dbReference type="NCBI Taxonomy" id="642797"/>
    <lineage>
        <taxon>Bacteria</taxon>
        <taxon>Pseudomonadati</taxon>
        <taxon>Pseudomonadota</taxon>
        <taxon>Gammaproteobacteria</taxon>
        <taxon>sulfur-oxidizing symbionts</taxon>
    </lineage>
</organism>
<keyword evidence="4" id="KW-1185">Reference proteome</keyword>
<protein>
    <recommendedName>
        <fullName evidence="5">SMC hinge domain-containing protein</fullName>
    </recommendedName>
</protein>
<name>A0A1T2L5C0_9GAMM</name>
<dbReference type="AlphaFoldDB" id="A0A1T2L5C0"/>
<dbReference type="OrthoDB" id="174137at2"/>
<evidence type="ECO:0000313" key="3">
    <source>
        <dbReference type="EMBL" id="OOZ40283.1"/>
    </source>
</evidence>
<sequence>MESFGANRAAIPEKDKEIEAEKFQRNEPLDEAITDATNIKRRISDLEKSLEVARKRLSNIPDRQHAIRSLLCEELELEEEDLPFLAELVEVKSEEGAWRGAIERAVGTMRLNILVPEEYMDRSLRYINDRNNGQDVRLREVKKDAKPARFREDSFLFKLNFKKHAYRETVKFILAAYDRRCVDTPEALKHINHGLTREGLMSGGRGYFEKLDSTRLDQNWMTGFTSNDRIHELSRDIEAEKERLAVASTTRTKLSNFMRELEQQSLMLSAFKTIEYHNIDLSIENKQIADYLALIEEMSSESSDLNDAKSRWDFSRKNFKRQLEKHEELVRTQDRCENILSILEVERERVINVIGEGISDDQRELMLEVVPIGEIVDSETLKVMENNTREKLRDDHSNLIKRIGDIEKKLVSLMNRAKQVDNGPLSEAGVDIPDIPSYLDRLQVLEEEDLPAKEVRFLEYLRETTDQSVT</sequence>
<feature type="region of interest" description="Disordered" evidence="2">
    <location>
        <begin position="1"/>
        <end position="25"/>
    </location>
</feature>
<feature type="coiled-coil region" evidence="1">
    <location>
        <begin position="29"/>
        <end position="56"/>
    </location>
</feature>
<evidence type="ECO:0000256" key="2">
    <source>
        <dbReference type="SAM" id="MobiDB-lite"/>
    </source>
</evidence>